<dbReference type="InterPro" id="IPR003445">
    <property type="entry name" value="Cat_transpt"/>
</dbReference>
<feature type="transmembrane region" description="Helical" evidence="8">
    <location>
        <begin position="214"/>
        <end position="240"/>
    </location>
</feature>
<proteinExistence type="predicted"/>
<sequence length="468" mass="48896">MDTSGERDADARYERSGGARRLRDAVDSFVLASPARTAMIGFVLLAAVCTALLCLPASLADPSQHSLADAVLVAVSAVCVTGLSSVTMHEHWSSFGMGVVTVAIQVGGLGILTAASLLGMAMSKRLGVRQRLMAAQATGTSQLGRVGSLLRVVLTTVIAAEVVVAVLLLPRFLARGEGFGQALWHSVFYAISSFNNAGFTIHDGGGAAFADDPWILAVLATSVFVGSLGFPVIFVMSVFWRSPRSWDLHAKLTLTTSVLLVLGGWVLLLVFEAANPATLGFRGWFDTAGESLFLSVMSRSGGFATVDIADLSDSSHVLLDMLMFVGGGSGSTAGGIKVTTLAVLGLAALAEARGLVDTTAFNRRIAPSTIRLAVSVLLAGATIVSVGTMVLLAVTDEPLDYALFEVISAFATCGLSMGVTERSTDAGLYVLSALMLVGRLGTITLASALSERSQKRRFRYAEERPIIG</sequence>
<evidence type="ECO:0000256" key="5">
    <source>
        <dbReference type="ARBA" id="ARBA00022989"/>
    </source>
</evidence>
<feature type="transmembrane region" description="Helical" evidence="8">
    <location>
        <begin position="95"/>
        <end position="121"/>
    </location>
</feature>
<evidence type="ECO:0000256" key="1">
    <source>
        <dbReference type="ARBA" id="ARBA00004651"/>
    </source>
</evidence>
<organism evidence="9 10">
    <name type="scientific">Brevibacterium senegalense</name>
    <dbReference type="NCBI Taxonomy" id="1033736"/>
    <lineage>
        <taxon>Bacteria</taxon>
        <taxon>Bacillati</taxon>
        <taxon>Actinomycetota</taxon>
        <taxon>Actinomycetes</taxon>
        <taxon>Micrococcales</taxon>
        <taxon>Brevibacteriaceae</taxon>
        <taxon>Brevibacterium</taxon>
    </lineage>
</organism>
<evidence type="ECO:0000256" key="6">
    <source>
        <dbReference type="ARBA" id="ARBA00023065"/>
    </source>
</evidence>
<feature type="transmembrane region" description="Helical" evidence="8">
    <location>
        <begin position="426"/>
        <end position="449"/>
    </location>
</feature>
<evidence type="ECO:0000313" key="10">
    <source>
        <dbReference type="Proteomes" id="UP000784435"/>
    </source>
</evidence>
<dbReference type="AlphaFoldDB" id="A0A921MC43"/>
<feature type="transmembrane region" description="Helical" evidence="8">
    <location>
        <begin position="149"/>
        <end position="169"/>
    </location>
</feature>
<feature type="transmembrane region" description="Helical" evidence="8">
    <location>
        <begin position="37"/>
        <end position="55"/>
    </location>
</feature>
<evidence type="ECO:0000256" key="2">
    <source>
        <dbReference type="ARBA" id="ARBA00022448"/>
    </source>
</evidence>
<protein>
    <submittedName>
        <fullName evidence="9">TrkH family potassium uptake protein</fullName>
    </submittedName>
</protein>
<dbReference type="EMBL" id="DYUK01000063">
    <property type="protein sequence ID" value="HJG79297.1"/>
    <property type="molecule type" value="Genomic_DNA"/>
</dbReference>
<keyword evidence="7 8" id="KW-0472">Membrane</keyword>
<evidence type="ECO:0000313" key="9">
    <source>
        <dbReference type="EMBL" id="HJG79297.1"/>
    </source>
</evidence>
<reference evidence="9" key="2">
    <citation type="submission" date="2021-09" db="EMBL/GenBank/DDBJ databases">
        <authorList>
            <person name="Gilroy R."/>
        </authorList>
    </citation>
    <scope>NUCLEOTIDE SEQUENCE</scope>
    <source>
        <strain evidence="9">ChiGjej5B5-7349</strain>
    </source>
</reference>
<comment type="subcellular location">
    <subcellularLocation>
        <location evidence="1">Cell membrane</location>
        <topology evidence="1">Multi-pass membrane protein</topology>
    </subcellularLocation>
</comment>
<dbReference type="Pfam" id="PF02386">
    <property type="entry name" value="TrkH"/>
    <property type="match status" value="1"/>
</dbReference>
<keyword evidence="5 8" id="KW-1133">Transmembrane helix</keyword>
<feature type="transmembrane region" description="Helical" evidence="8">
    <location>
        <begin position="321"/>
        <end position="350"/>
    </location>
</feature>
<dbReference type="PANTHER" id="PTHR32024:SF1">
    <property type="entry name" value="KTR SYSTEM POTASSIUM UPTAKE PROTEIN B"/>
    <property type="match status" value="1"/>
</dbReference>
<accession>A0A921MC43</accession>
<evidence type="ECO:0000256" key="4">
    <source>
        <dbReference type="ARBA" id="ARBA00022692"/>
    </source>
</evidence>
<keyword evidence="3" id="KW-1003">Cell membrane</keyword>
<evidence type="ECO:0000256" key="7">
    <source>
        <dbReference type="ARBA" id="ARBA00023136"/>
    </source>
</evidence>
<feature type="transmembrane region" description="Helical" evidence="8">
    <location>
        <begin position="370"/>
        <end position="394"/>
    </location>
</feature>
<feature type="transmembrane region" description="Helical" evidence="8">
    <location>
        <begin position="252"/>
        <end position="271"/>
    </location>
</feature>
<evidence type="ECO:0000256" key="3">
    <source>
        <dbReference type="ARBA" id="ARBA00022475"/>
    </source>
</evidence>
<dbReference type="Proteomes" id="UP000784435">
    <property type="component" value="Unassembled WGS sequence"/>
</dbReference>
<dbReference type="PANTHER" id="PTHR32024">
    <property type="entry name" value="TRK SYSTEM POTASSIUM UPTAKE PROTEIN TRKG-RELATED"/>
    <property type="match status" value="1"/>
</dbReference>
<dbReference type="GO" id="GO:0008324">
    <property type="term" value="F:monoatomic cation transmembrane transporter activity"/>
    <property type="evidence" value="ECO:0007669"/>
    <property type="project" value="InterPro"/>
</dbReference>
<comment type="caution">
    <text evidence="9">The sequence shown here is derived from an EMBL/GenBank/DDBJ whole genome shotgun (WGS) entry which is preliminary data.</text>
</comment>
<dbReference type="GO" id="GO:0030001">
    <property type="term" value="P:metal ion transport"/>
    <property type="evidence" value="ECO:0007669"/>
    <property type="project" value="UniProtKB-ARBA"/>
</dbReference>
<gene>
    <name evidence="9" type="ORF">K8V08_02665</name>
</gene>
<name>A0A921MC43_9MICO</name>
<evidence type="ECO:0000256" key="8">
    <source>
        <dbReference type="SAM" id="Phobius"/>
    </source>
</evidence>
<dbReference type="GO" id="GO:0005886">
    <property type="term" value="C:plasma membrane"/>
    <property type="evidence" value="ECO:0007669"/>
    <property type="project" value="UniProtKB-SubCell"/>
</dbReference>
<feature type="transmembrane region" description="Helical" evidence="8">
    <location>
        <begin position="67"/>
        <end position="89"/>
    </location>
</feature>
<keyword evidence="6" id="KW-0406">Ion transport</keyword>
<reference evidence="9" key="1">
    <citation type="journal article" date="2021" name="PeerJ">
        <title>Extensive microbial diversity within the chicken gut microbiome revealed by metagenomics and culture.</title>
        <authorList>
            <person name="Gilroy R."/>
            <person name="Ravi A."/>
            <person name="Getino M."/>
            <person name="Pursley I."/>
            <person name="Horton D.L."/>
            <person name="Alikhan N.F."/>
            <person name="Baker D."/>
            <person name="Gharbi K."/>
            <person name="Hall N."/>
            <person name="Watson M."/>
            <person name="Adriaenssens E.M."/>
            <person name="Foster-Nyarko E."/>
            <person name="Jarju S."/>
            <person name="Secka A."/>
            <person name="Antonio M."/>
            <person name="Oren A."/>
            <person name="Chaudhuri R.R."/>
            <person name="La Ragione R."/>
            <person name="Hildebrand F."/>
            <person name="Pallen M.J."/>
        </authorList>
    </citation>
    <scope>NUCLEOTIDE SEQUENCE</scope>
    <source>
        <strain evidence="9">ChiGjej5B5-7349</strain>
    </source>
</reference>
<keyword evidence="2" id="KW-0813">Transport</keyword>
<keyword evidence="4 8" id="KW-0812">Transmembrane</keyword>